<accession>E4RJ86</accession>
<keyword evidence="9" id="KW-1185">Reference proteome</keyword>
<evidence type="ECO:0000313" key="9">
    <source>
        <dbReference type="Proteomes" id="UP000007434"/>
    </source>
</evidence>
<sequence length="142" mass="16453">MSTYMAKNEEVERNWYVVDAEDKTLGRISSKIAQYLRGKHKPTFTPHVDMGDFVIVVNAEKIKLSGNKWDQKKYYRHSNYIGGIKEMTYKELLAKDPEFIIEKAVKGMLPGNKLGRKMIKKLKVYSGDKHPHKAQKPVKLEL</sequence>
<dbReference type="GO" id="GO:0017148">
    <property type="term" value="P:negative regulation of translation"/>
    <property type="evidence" value="ECO:0007669"/>
    <property type="project" value="TreeGrafter"/>
</dbReference>
<evidence type="ECO:0000256" key="7">
    <source>
        <dbReference type="RuleBase" id="RU003878"/>
    </source>
</evidence>
<dbReference type="PANTHER" id="PTHR11545:SF2">
    <property type="entry name" value="LARGE RIBOSOMAL SUBUNIT PROTEIN UL13M"/>
    <property type="match status" value="1"/>
</dbReference>
<dbReference type="EMBL" id="CP002304">
    <property type="protein sequence ID" value="ADQ15306.1"/>
    <property type="molecule type" value="Genomic_DNA"/>
</dbReference>
<dbReference type="PANTHER" id="PTHR11545">
    <property type="entry name" value="RIBOSOMAL PROTEIN L13"/>
    <property type="match status" value="1"/>
</dbReference>
<dbReference type="GO" id="GO:0003735">
    <property type="term" value="F:structural constituent of ribosome"/>
    <property type="evidence" value="ECO:0007669"/>
    <property type="project" value="InterPro"/>
</dbReference>
<dbReference type="CDD" id="cd00392">
    <property type="entry name" value="Ribosomal_L13"/>
    <property type="match status" value="1"/>
</dbReference>
<dbReference type="OrthoDB" id="9801330at2"/>
<reference evidence="8 9" key="2">
    <citation type="journal article" date="2011" name="J. Bacteriol.">
        <title>Complete Genome Sequence of the Haloalkaliphilic, Hydrogen Producing Halanaerobium hydrogenoformans.</title>
        <authorList>
            <person name="Brown S.D."/>
            <person name="Begemann M.B."/>
            <person name="Mormile M.R."/>
            <person name="Wall J.D."/>
            <person name="Han C.S."/>
            <person name="Goodwin L.A."/>
            <person name="Pitluck S."/>
            <person name="Land M.L."/>
            <person name="Hauser L.J."/>
            <person name="Elias D.A."/>
        </authorList>
    </citation>
    <scope>NUCLEOTIDE SEQUENCE [LARGE SCALE GENOMIC DNA]</scope>
    <source>
        <strain evidence="9">sapolanicus</strain>
    </source>
</reference>
<protein>
    <recommendedName>
        <fullName evidence="4 5">Large ribosomal subunit protein uL13</fullName>
    </recommendedName>
</protein>
<name>E4RJ86_HALHG</name>
<evidence type="ECO:0000256" key="5">
    <source>
        <dbReference type="HAMAP-Rule" id="MF_01366"/>
    </source>
</evidence>
<evidence type="ECO:0000256" key="4">
    <source>
        <dbReference type="ARBA" id="ARBA00035201"/>
    </source>
</evidence>
<dbReference type="GO" id="GO:0003729">
    <property type="term" value="F:mRNA binding"/>
    <property type="evidence" value="ECO:0007669"/>
    <property type="project" value="TreeGrafter"/>
</dbReference>
<comment type="function">
    <text evidence="5 7">This protein is one of the early assembly proteins of the 50S ribosomal subunit, although it is not seen to bind rRNA by itself. It is important during the early stages of 50S assembly.</text>
</comment>
<dbReference type="eggNOG" id="COG0102">
    <property type="taxonomic scope" value="Bacteria"/>
</dbReference>
<dbReference type="STRING" id="656519.Halsa_1888"/>
<dbReference type="PROSITE" id="PS00783">
    <property type="entry name" value="RIBOSOMAL_L13"/>
    <property type="match status" value="1"/>
</dbReference>
<comment type="similarity">
    <text evidence="1 5 6">Belongs to the universal ribosomal protein uL13 family.</text>
</comment>
<evidence type="ECO:0000256" key="2">
    <source>
        <dbReference type="ARBA" id="ARBA00022980"/>
    </source>
</evidence>
<dbReference type="FunFam" id="3.90.1180.10:FF:000001">
    <property type="entry name" value="50S ribosomal protein L13"/>
    <property type="match status" value="1"/>
</dbReference>
<evidence type="ECO:0000313" key="8">
    <source>
        <dbReference type="EMBL" id="ADQ15306.1"/>
    </source>
</evidence>
<reference evidence="8 9" key="1">
    <citation type="submission" date="2010-11" db="EMBL/GenBank/DDBJ databases">
        <title>Complete sequence of Halanaerobium sp. sapolanicus.</title>
        <authorList>
            <consortium name="US DOE Joint Genome Institute"/>
            <person name="Lucas S."/>
            <person name="Copeland A."/>
            <person name="Lapidus A."/>
            <person name="Cheng J.-F."/>
            <person name="Bruce D."/>
            <person name="Goodwin L."/>
            <person name="Pitluck S."/>
            <person name="Davenport K."/>
            <person name="Detter J.C."/>
            <person name="Han C."/>
            <person name="Tapia R."/>
            <person name="Land M."/>
            <person name="Hauser L."/>
            <person name="Jeffries C."/>
            <person name="Kyrpides N."/>
            <person name="Ivanova N."/>
            <person name="Mikhailova N."/>
            <person name="Begemann M.B."/>
            <person name="Mormile M.R."/>
            <person name="Wall J.D."/>
            <person name="Elias D.A."/>
            <person name="Woyke T."/>
        </authorList>
    </citation>
    <scope>NUCLEOTIDE SEQUENCE [LARGE SCALE GENOMIC DNA]</scope>
    <source>
        <strain evidence="9">sapolanicus</strain>
    </source>
</reference>
<proteinExistence type="inferred from homology"/>
<dbReference type="GO" id="GO:0006412">
    <property type="term" value="P:translation"/>
    <property type="evidence" value="ECO:0007669"/>
    <property type="project" value="UniProtKB-UniRule"/>
</dbReference>
<dbReference type="PIRSF" id="PIRSF002181">
    <property type="entry name" value="Ribosomal_L13"/>
    <property type="match status" value="1"/>
</dbReference>
<dbReference type="KEGG" id="has:Halsa_1888"/>
<dbReference type="Pfam" id="PF00572">
    <property type="entry name" value="Ribosomal_L13"/>
    <property type="match status" value="1"/>
</dbReference>
<dbReference type="InterPro" id="IPR023563">
    <property type="entry name" value="Ribosomal_uL13_CS"/>
</dbReference>
<dbReference type="Proteomes" id="UP000007434">
    <property type="component" value="Chromosome"/>
</dbReference>
<dbReference type="HOGENOM" id="CLU_082184_2_2_9"/>
<dbReference type="NCBIfam" id="TIGR01066">
    <property type="entry name" value="rplM_bact"/>
    <property type="match status" value="1"/>
</dbReference>
<dbReference type="InterPro" id="IPR036899">
    <property type="entry name" value="Ribosomal_uL13_sf"/>
</dbReference>
<organism evidence="8 9">
    <name type="scientific">Halanaerobium hydrogeniformans</name>
    <name type="common">Halanaerobium sp. (strain sapolanicus)</name>
    <dbReference type="NCBI Taxonomy" id="656519"/>
    <lineage>
        <taxon>Bacteria</taxon>
        <taxon>Bacillati</taxon>
        <taxon>Bacillota</taxon>
        <taxon>Clostridia</taxon>
        <taxon>Halanaerobiales</taxon>
        <taxon>Halanaerobiaceae</taxon>
        <taxon>Halanaerobium</taxon>
    </lineage>
</organism>
<dbReference type="RefSeq" id="WP_013406377.1">
    <property type="nucleotide sequence ID" value="NC_014654.1"/>
</dbReference>
<dbReference type="GO" id="GO:0022625">
    <property type="term" value="C:cytosolic large ribosomal subunit"/>
    <property type="evidence" value="ECO:0007669"/>
    <property type="project" value="TreeGrafter"/>
</dbReference>
<dbReference type="Gene3D" id="3.90.1180.10">
    <property type="entry name" value="Ribosomal protein L13"/>
    <property type="match status" value="1"/>
</dbReference>
<keyword evidence="3 5" id="KW-0687">Ribonucleoprotein</keyword>
<evidence type="ECO:0000256" key="6">
    <source>
        <dbReference type="RuleBase" id="RU003877"/>
    </source>
</evidence>
<dbReference type="SUPFAM" id="SSF52161">
    <property type="entry name" value="Ribosomal protein L13"/>
    <property type="match status" value="1"/>
</dbReference>
<evidence type="ECO:0000256" key="3">
    <source>
        <dbReference type="ARBA" id="ARBA00023274"/>
    </source>
</evidence>
<gene>
    <name evidence="5 7" type="primary">rplM</name>
    <name evidence="8" type="ordered locus">Halsa_1888</name>
</gene>
<keyword evidence="2 5" id="KW-0689">Ribosomal protein</keyword>
<dbReference type="InterPro" id="IPR005823">
    <property type="entry name" value="Ribosomal_uL13_bac-type"/>
</dbReference>
<dbReference type="InterPro" id="IPR005822">
    <property type="entry name" value="Ribosomal_uL13"/>
</dbReference>
<comment type="subunit">
    <text evidence="5">Part of the 50S ribosomal subunit.</text>
</comment>
<dbReference type="HAMAP" id="MF_01366">
    <property type="entry name" value="Ribosomal_uL13"/>
    <property type="match status" value="1"/>
</dbReference>
<dbReference type="AlphaFoldDB" id="E4RJ86"/>
<evidence type="ECO:0000256" key="1">
    <source>
        <dbReference type="ARBA" id="ARBA00006227"/>
    </source>
</evidence>